<sequence>MSLVSRKNSNPYHKSRWISCPFYPLFLYIHSSMDSKGSACSNPNPNPTFGPSKLMLAFRFLRALSIVHRTTPASSPTCRGRRIERAAYASMAYSAGTSRAWSRAVLRRLHHRARRRAVAPRRLSTTAGNRAEALRRLVPGGAGMDYCTLLEETADYTKSLSMQVELMQGIVGMPLLHVHMNTWSIMVWRTRDRVSHARRETGAQPKASSLVLIKPLVVVQRRPTHA</sequence>
<dbReference type="Pfam" id="PF26576">
    <property type="entry name" value="IBH1_N"/>
    <property type="match status" value="1"/>
</dbReference>
<organism evidence="6 7">
    <name type="scientific">Ensete ventricosum</name>
    <name type="common">Abyssinian banana</name>
    <name type="synonym">Musa ensete</name>
    <dbReference type="NCBI Taxonomy" id="4639"/>
    <lineage>
        <taxon>Eukaryota</taxon>
        <taxon>Viridiplantae</taxon>
        <taxon>Streptophyta</taxon>
        <taxon>Embryophyta</taxon>
        <taxon>Tracheophyta</taxon>
        <taxon>Spermatophyta</taxon>
        <taxon>Magnoliopsida</taxon>
        <taxon>Liliopsida</taxon>
        <taxon>Zingiberales</taxon>
        <taxon>Musaceae</taxon>
        <taxon>Ensete</taxon>
    </lineage>
</organism>
<keyword evidence="4" id="KW-0539">Nucleus</keyword>
<dbReference type="InterPro" id="IPR044660">
    <property type="entry name" value="IBH1-like"/>
</dbReference>
<evidence type="ECO:0000313" key="7">
    <source>
        <dbReference type="Proteomes" id="UP000287651"/>
    </source>
</evidence>
<accession>A0A427AZT6</accession>
<dbReference type="PANTHER" id="PTHR33124:SF40">
    <property type="entry name" value="TRANSCRIPTION FACTOR IBH1"/>
    <property type="match status" value="1"/>
</dbReference>
<reference evidence="6 7" key="1">
    <citation type="journal article" date="2014" name="Agronomy (Basel)">
        <title>A Draft Genome Sequence for Ensete ventricosum, the Drought-Tolerant Tree Against Hunger.</title>
        <authorList>
            <person name="Harrison J."/>
            <person name="Moore K.A."/>
            <person name="Paszkiewicz K."/>
            <person name="Jones T."/>
            <person name="Grant M."/>
            <person name="Ambacheew D."/>
            <person name="Muzemil S."/>
            <person name="Studholme D.J."/>
        </authorList>
    </citation>
    <scope>NUCLEOTIDE SEQUENCE [LARGE SCALE GENOMIC DNA]</scope>
</reference>
<dbReference type="GO" id="GO:0006355">
    <property type="term" value="P:regulation of DNA-templated transcription"/>
    <property type="evidence" value="ECO:0007669"/>
    <property type="project" value="InterPro"/>
</dbReference>
<gene>
    <name evidence="6" type="ORF">B296_00001845</name>
</gene>
<evidence type="ECO:0000256" key="2">
    <source>
        <dbReference type="ARBA" id="ARBA00023015"/>
    </source>
</evidence>
<dbReference type="AlphaFoldDB" id="A0A427AZT6"/>
<dbReference type="GO" id="GO:0005634">
    <property type="term" value="C:nucleus"/>
    <property type="evidence" value="ECO:0007669"/>
    <property type="project" value="UniProtKB-SubCell"/>
</dbReference>
<evidence type="ECO:0000313" key="6">
    <source>
        <dbReference type="EMBL" id="RRT81788.1"/>
    </source>
</evidence>
<feature type="domain" description="BHLH" evidence="5">
    <location>
        <begin position="111"/>
        <end position="160"/>
    </location>
</feature>
<dbReference type="PROSITE" id="PS50888">
    <property type="entry name" value="BHLH"/>
    <property type="match status" value="1"/>
</dbReference>
<dbReference type="EMBL" id="AMZH03000824">
    <property type="protein sequence ID" value="RRT81788.1"/>
    <property type="molecule type" value="Genomic_DNA"/>
</dbReference>
<comment type="subcellular location">
    <subcellularLocation>
        <location evidence="1">Nucleus</location>
    </subcellularLocation>
</comment>
<dbReference type="InterPro" id="IPR059002">
    <property type="entry name" value="IBH1_N"/>
</dbReference>
<evidence type="ECO:0000256" key="4">
    <source>
        <dbReference type="ARBA" id="ARBA00023242"/>
    </source>
</evidence>
<proteinExistence type="predicted"/>
<evidence type="ECO:0000259" key="5">
    <source>
        <dbReference type="PROSITE" id="PS50888"/>
    </source>
</evidence>
<name>A0A427AZT6_ENSVE</name>
<keyword evidence="2" id="KW-0805">Transcription regulation</keyword>
<evidence type="ECO:0000256" key="1">
    <source>
        <dbReference type="ARBA" id="ARBA00004123"/>
    </source>
</evidence>
<dbReference type="CDD" id="cd11444">
    <property type="entry name" value="bHLH_AtIBH1_like"/>
    <property type="match status" value="1"/>
</dbReference>
<dbReference type="PANTHER" id="PTHR33124">
    <property type="entry name" value="TRANSCRIPTION FACTOR IBH1-LIKE 1"/>
    <property type="match status" value="1"/>
</dbReference>
<dbReference type="InterPro" id="IPR011598">
    <property type="entry name" value="bHLH_dom"/>
</dbReference>
<comment type="caution">
    <text evidence="6">The sequence shown here is derived from an EMBL/GenBank/DDBJ whole genome shotgun (WGS) entry which is preliminary data.</text>
</comment>
<evidence type="ECO:0000256" key="3">
    <source>
        <dbReference type="ARBA" id="ARBA00023163"/>
    </source>
</evidence>
<dbReference type="GO" id="GO:0046983">
    <property type="term" value="F:protein dimerization activity"/>
    <property type="evidence" value="ECO:0007669"/>
    <property type="project" value="InterPro"/>
</dbReference>
<dbReference type="InterPro" id="IPR044549">
    <property type="entry name" value="bHLH_AtIBH1-like"/>
</dbReference>
<keyword evidence="3" id="KW-0804">Transcription</keyword>
<dbReference type="Proteomes" id="UP000287651">
    <property type="component" value="Unassembled WGS sequence"/>
</dbReference>
<protein>
    <recommendedName>
        <fullName evidence="5">BHLH domain-containing protein</fullName>
    </recommendedName>
</protein>